<dbReference type="Proteomes" id="UP000679779">
    <property type="component" value="Unassembled WGS sequence"/>
</dbReference>
<evidence type="ECO:0000256" key="1">
    <source>
        <dbReference type="SAM" id="MobiDB-lite"/>
    </source>
</evidence>
<name>A0A919XAF6_9BACL</name>
<dbReference type="Pfam" id="PF13730">
    <property type="entry name" value="HTH_36"/>
    <property type="match status" value="1"/>
</dbReference>
<dbReference type="AlphaFoldDB" id="A0A919XAF6"/>
<dbReference type="EMBL" id="BORQ01000001">
    <property type="protein sequence ID" value="GIO29016.1"/>
    <property type="molecule type" value="Genomic_DNA"/>
</dbReference>
<dbReference type="InterPro" id="IPR036388">
    <property type="entry name" value="WH-like_DNA-bd_sf"/>
</dbReference>
<feature type="compositionally biased region" description="Acidic residues" evidence="1">
    <location>
        <begin position="243"/>
        <end position="254"/>
    </location>
</feature>
<dbReference type="SUPFAM" id="SSF46785">
    <property type="entry name" value="Winged helix' DNA-binding domain"/>
    <property type="match status" value="1"/>
</dbReference>
<protein>
    <recommendedName>
        <fullName evidence="4">Helix-turn-helix domain-containing protein</fullName>
    </recommendedName>
</protein>
<proteinExistence type="predicted"/>
<comment type="caution">
    <text evidence="2">The sequence shown here is derived from an EMBL/GenBank/DDBJ whole genome shotgun (WGS) entry which is preliminary data.</text>
</comment>
<dbReference type="RefSeq" id="WP_160041907.1">
    <property type="nucleotide sequence ID" value="NZ_BORQ01000001.1"/>
</dbReference>
<evidence type="ECO:0000313" key="2">
    <source>
        <dbReference type="EMBL" id="GIO29016.1"/>
    </source>
</evidence>
<accession>A0A919XAF6</accession>
<dbReference type="Gene3D" id="1.10.10.10">
    <property type="entry name" value="Winged helix-like DNA-binding domain superfamily/Winged helix DNA-binding domain"/>
    <property type="match status" value="1"/>
</dbReference>
<gene>
    <name evidence="2" type="ORF">J2TS6_01570</name>
</gene>
<keyword evidence="3" id="KW-1185">Reference proteome</keyword>
<dbReference type="InterPro" id="IPR036390">
    <property type="entry name" value="WH_DNA-bd_sf"/>
</dbReference>
<reference evidence="2" key="1">
    <citation type="submission" date="2021-03" db="EMBL/GenBank/DDBJ databases">
        <title>Antimicrobial resistance genes in bacteria isolated from Japanese honey, and their potential for conferring macrolide and lincosamide resistance in the American foulbrood pathogen Paenibacillus larvae.</title>
        <authorList>
            <person name="Okamoto M."/>
            <person name="Kumagai M."/>
            <person name="Kanamori H."/>
            <person name="Takamatsu D."/>
        </authorList>
    </citation>
    <scope>NUCLEOTIDE SEQUENCE</scope>
    <source>
        <strain evidence="2">J2TS6</strain>
    </source>
</reference>
<feature type="region of interest" description="Disordered" evidence="1">
    <location>
        <begin position="232"/>
        <end position="254"/>
    </location>
</feature>
<organism evidence="2 3">
    <name type="scientific">Paenibacillus albilobatus</name>
    <dbReference type="NCBI Taxonomy" id="2716884"/>
    <lineage>
        <taxon>Bacteria</taxon>
        <taxon>Bacillati</taxon>
        <taxon>Bacillota</taxon>
        <taxon>Bacilli</taxon>
        <taxon>Bacillales</taxon>
        <taxon>Paenibacillaceae</taxon>
        <taxon>Paenibacillus</taxon>
    </lineage>
</organism>
<sequence>MPERIQERLIEWAVDMEWHNFHGQYQRNQYYIPYPHMLRKCYGLSMNERSVLLDIISHLGENDEAFPSQETIACNLGLSESTVKSAINVLVKKKFIKTARRRGHVNRYRIGALENNPYIGLSETIHYFLKLYQPKYIKRSAIQSVISSVVNSELYASYATKPYSAYRTTSSGTSYPNLVLDTQLELMMEIRNKLWDEKGLQVSVPIFADFQKHFNLYLERIGFENGDECDWNNYLPSEKEQNDDTDEDELTQQL</sequence>
<evidence type="ECO:0008006" key="4">
    <source>
        <dbReference type="Google" id="ProtNLM"/>
    </source>
</evidence>
<evidence type="ECO:0000313" key="3">
    <source>
        <dbReference type="Proteomes" id="UP000679779"/>
    </source>
</evidence>